<keyword evidence="10" id="KW-1185">Reference proteome</keyword>
<evidence type="ECO:0000256" key="7">
    <source>
        <dbReference type="SAM" id="MobiDB-lite"/>
    </source>
</evidence>
<evidence type="ECO:0000256" key="4">
    <source>
        <dbReference type="ARBA" id="ARBA00022692"/>
    </source>
</evidence>
<dbReference type="OrthoDB" id="4753065at2"/>
<name>A0A372JBJ2_9ACTN</name>
<organism evidence="9 10">
    <name type="scientific">Actinomadura logoneensis</name>
    <dbReference type="NCBI Taxonomy" id="2293572"/>
    <lineage>
        <taxon>Bacteria</taxon>
        <taxon>Bacillati</taxon>
        <taxon>Actinomycetota</taxon>
        <taxon>Actinomycetes</taxon>
        <taxon>Streptosporangiales</taxon>
        <taxon>Thermomonosporaceae</taxon>
        <taxon>Actinomadura</taxon>
    </lineage>
</organism>
<feature type="transmembrane region" description="Helical" evidence="8">
    <location>
        <begin position="36"/>
        <end position="54"/>
    </location>
</feature>
<feature type="region of interest" description="Disordered" evidence="7">
    <location>
        <begin position="167"/>
        <end position="188"/>
    </location>
</feature>
<evidence type="ECO:0000256" key="2">
    <source>
        <dbReference type="ARBA" id="ARBA00006228"/>
    </source>
</evidence>
<dbReference type="GO" id="GO:0008324">
    <property type="term" value="F:monoatomic cation transmembrane transporter activity"/>
    <property type="evidence" value="ECO:0007669"/>
    <property type="project" value="InterPro"/>
</dbReference>
<comment type="caution">
    <text evidence="9">The sequence shown here is derived from an EMBL/GenBank/DDBJ whole genome shotgun (WGS) entry which is preliminary data.</text>
</comment>
<dbReference type="InterPro" id="IPR002758">
    <property type="entry name" value="Cation_antiport_E"/>
</dbReference>
<protein>
    <submittedName>
        <fullName evidence="9">Sodium:proton antiporter</fullName>
    </submittedName>
</protein>
<dbReference type="Pfam" id="PF01899">
    <property type="entry name" value="MNHE"/>
    <property type="match status" value="1"/>
</dbReference>
<sequence length="188" mass="20239">MGVLAGCRAGRRAAAPAAWAFLVWILLTWKFTAEQLLIGVAASTAAGLLVAPLGKAAGPWALLRPRRLRAAGELLVHTAWWIVVANVRLARRIWAPSRPLRSGMVVVPTRERGDAGVTTVALLTSVIVDNQLVDLDTRRGLLQYHAVAVPDRPETINEHVERILRRARGAGDGTDERPGTPSGSRAGR</sequence>
<accession>A0A372JBJ2</accession>
<evidence type="ECO:0000256" key="3">
    <source>
        <dbReference type="ARBA" id="ARBA00022475"/>
    </source>
</evidence>
<proteinExistence type="inferred from homology"/>
<comment type="subcellular location">
    <subcellularLocation>
        <location evidence="1">Cell membrane</location>
        <topology evidence="1">Multi-pass membrane protein</topology>
    </subcellularLocation>
</comment>
<keyword evidence="4 8" id="KW-0812">Transmembrane</keyword>
<comment type="similarity">
    <text evidence="2">Belongs to the CPA3 antiporters (TC 2.A.63) subunit E family.</text>
</comment>
<feature type="transmembrane region" description="Helical" evidence="8">
    <location>
        <begin position="12"/>
        <end position="29"/>
    </location>
</feature>
<evidence type="ECO:0000313" key="10">
    <source>
        <dbReference type="Proteomes" id="UP000261811"/>
    </source>
</evidence>
<dbReference type="AlphaFoldDB" id="A0A372JBJ2"/>
<dbReference type="PANTHER" id="PTHR34584">
    <property type="entry name" value="NA(+)/H(+) ANTIPORTER SUBUNIT E1"/>
    <property type="match status" value="1"/>
</dbReference>
<dbReference type="Proteomes" id="UP000261811">
    <property type="component" value="Unassembled WGS sequence"/>
</dbReference>
<evidence type="ECO:0000313" key="9">
    <source>
        <dbReference type="EMBL" id="RFU37216.1"/>
    </source>
</evidence>
<keyword evidence="6 8" id="KW-0472">Membrane</keyword>
<dbReference type="EMBL" id="QURH01000995">
    <property type="protein sequence ID" value="RFU37216.1"/>
    <property type="molecule type" value="Genomic_DNA"/>
</dbReference>
<evidence type="ECO:0000256" key="8">
    <source>
        <dbReference type="SAM" id="Phobius"/>
    </source>
</evidence>
<evidence type="ECO:0000256" key="6">
    <source>
        <dbReference type="ARBA" id="ARBA00023136"/>
    </source>
</evidence>
<dbReference type="GO" id="GO:0005886">
    <property type="term" value="C:plasma membrane"/>
    <property type="evidence" value="ECO:0007669"/>
    <property type="project" value="UniProtKB-SubCell"/>
</dbReference>
<evidence type="ECO:0000256" key="1">
    <source>
        <dbReference type="ARBA" id="ARBA00004651"/>
    </source>
</evidence>
<reference evidence="9 10" key="1">
    <citation type="submission" date="2018-08" db="EMBL/GenBank/DDBJ databases">
        <title>Actinomadura jelena sp. nov., a novel Actinomycete isolated from soil in Chad.</title>
        <authorList>
            <person name="Shi L."/>
        </authorList>
    </citation>
    <scope>NUCLEOTIDE SEQUENCE [LARGE SCALE GENOMIC DNA]</scope>
    <source>
        <strain evidence="9 10">NEAU-G17</strain>
    </source>
</reference>
<gene>
    <name evidence="9" type="ORF">DZF91_34065</name>
</gene>
<dbReference type="PANTHER" id="PTHR34584:SF1">
    <property type="entry name" value="NA(+)_H(+) ANTIPORTER SUBUNIT E1"/>
    <property type="match status" value="1"/>
</dbReference>
<keyword evidence="5 8" id="KW-1133">Transmembrane helix</keyword>
<evidence type="ECO:0000256" key="5">
    <source>
        <dbReference type="ARBA" id="ARBA00022989"/>
    </source>
</evidence>
<keyword evidence="3" id="KW-1003">Cell membrane</keyword>